<dbReference type="EMBL" id="UINC01169628">
    <property type="protein sequence ID" value="SVD73262.1"/>
    <property type="molecule type" value="Genomic_DNA"/>
</dbReference>
<evidence type="ECO:0008006" key="9">
    <source>
        <dbReference type="Google" id="ProtNLM"/>
    </source>
</evidence>
<evidence type="ECO:0000256" key="6">
    <source>
        <dbReference type="ARBA" id="ARBA00023136"/>
    </source>
</evidence>
<dbReference type="Pfam" id="PF04093">
    <property type="entry name" value="MreD"/>
    <property type="match status" value="1"/>
</dbReference>
<keyword evidence="4" id="KW-0133">Cell shape</keyword>
<evidence type="ECO:0000256" key="5">
    <source>
        <dbReference type="ARBA" id="ARBA00022989"/>
    </source>
</evidence>
<keyword evidence="3 7" id="KW-0812">Transmembrane</keyword>
<feature type="transmembrane region" description="Helical" evidence="7">
    <location>
        <begin position="89"/>
        <end position="114"/>
    </location>
</feature>
<dbReference type="InterPro" id="IPR007227">
    <property type="entry name" value="Cell_shape_determining_MreD"/>
</dbReference>
<dbReference type="GO" id="GO:0005886">
    <property type="term" value="C:plasma membrane"/>
    <property type="evidence" value="ECO:0007669"/>
    <property type="project" value="UniProtKB-SubCell"/>
</dbReference>
<dbReference type="PANTHER" id="PTHR37484">
    <property type="entry name" value="ROD SHAPE-DETERMINING PROTEIN MRED"/>
    <property type="match status" value="1"/>
</dbReference>
<dbReference type="PIRSF" id="PIRSF018472">
    <property type="entry name" value="MreD_proteobac"/>
    <property type="match status" value="1"/>
</dbReference>
<reference evidence="8" key="1">
    <citation type="submission" date="2018-05" db="EMBL/GenBank/DDBJ databases">
        <authorList>
            <person name="Lanie J.A."/>
            <person name="Ng W.-L."/>
            <person name="Kazmierczak K.M."/>
            <person name="Andrzejewski T.M."/>
            <person name="Davidsen T.M."/>
            <person name="Wayne K.J."/>
            <person name="Tettelin H."/>
            <person name="Glass J.I."/>
            <person name="Rusch D."/>
            <person name="Podicherti R."/>
            <person name="Tsui H.-C.T."/>
            <person name="Winkler M.E."/>
        </authorList>
    </citation>
    <scope>NUCLEOTIDE SEQUENCE</scope>
</reference>
<protein>
    <recommendedName>
        <fullName evidence="9">Rod shape-determining protein MreD</fullName>
    </recommendedName>
</protein>
<keyword evidence="5 7" id="KW-1133">Transmembrane helix</keyword>
<proteinExistence type="predicted"/>
<organism evidence="8">
    <name type="scientific">marine metagenome</name>
    <dbReference type="NCBI Taxonomy" id="408172"/>
    <lineage>
        <taxon>unclassified sequences</taxon>
        <taxon>metagenomes</taxon>
        <taxon>ecological metagenomes</taxon>
    </lineage>
</organism>
<dbReference type="NCBIfam" id="TIGR03426">
    <property type="entry name" value="shape_MreD"/>
    <property type="match status" value="1"/>
</dbReference>
<gene>
    <name evidence="8" type="ORF">METZ01_LOCUS426116</name>
</gene>
<dbReference type="InterPro" id="IPR026034">
    <property type="entry name" value="MreD_proteobac"/>
</dbReference>
<sequence>MMTFVLGFVLSAIPLPDTIVDWRPCWLAMFLIYWCMALPERIGISSAWLLGILFDVQQSFIFGQHALGFTFLAYIIIKNHRRLRVYPLLQQAIVVCVYLLIYKAIMLLVTLLSGAIAYTWYYWLPTLTSMLIWPWLFIVMRDLRRKYGVV</sequence>
<feature type="transmembrane region" description="Helical" evidence="7">
    <location>
        <begin position="59"/>
        <end position="77"/>
    </location>
</feature>
<evidence type="ECO:0000256" key="7">
    <source>
        <dbReference type="SAM" id="Phobius"/>
    </source>
</evidence>
<keyword evidence="2" id="KW-1003">Cell membrane</keyword>
<dbReference type="PANTHER" id="PTHR37484:SF1">
    <property type="entry name" value="ROD SHAPE-DETERMINING PROTEIN MRED"/>
    <property type="match status" value="1"/>
</dbReference>
<evidence type="ECO:0000256" key="1">
    <source>
        <dbReference type="ARBA" id="ARBA00004651"/>
    </source>
</evidence>
<keyword evidence="6 7" id="KW-0472">Membrane</keyword>
<evidence type="ECO:0000256" key="3">
    <source>
        <dbReference type="ARBA" id="ARBA00022692"/>
    </source>
</evidence>
<evidence type="ECO:0000256" key="4">
    <source>
        <dbReference type="ARBA" id="ARBA00022960"/>
    </source>
</evidence>
<feature type="transmembrane region" description="Helical" evidence="7">
    <location>
        <begin position="120"/>
        <end position="140"/>
    </location>
</feature>
<accession>A0A382XQ68</accession>
<name>A0A382XQ68_9ZZZZ</name>
<dbReference type="GO" id="GO:0008360">
    <property type="term" value="P:regulation of cell shape"/>
    <property type="evidence" value="ECO:0007669"/>
    <property type="project" value="UniProtKB-KW"/>
</dbReference>
<dbReference type="AlphaFoldDB" id="A0A382XQ68"/>
<evidence type="ECO:0000313" key="8">
    <source>
        <dbReference type="EMBL" id="SVD73262.1"/>
    </source>
</evidence>
<comment type="subcellular location">
    <subcellularLocation>
        <location evidence="1">Cell membrane</location>
        <topology evidence="1">Multi-pass membrane protein</topology>
    </subcellularLocation>
</comment>
<evidence type="ECO:0000256" key="2">
    <source>
        <dbReference type="ARBA" id="ARBA00022475"/>
    </source>
</evidence>